<dbReference type="RefSeq" id="XP_031017337.1">
    <property type="nucleotide sequence ID" value="XM_031158605.1"/>
</dbReference>
<name>A0A366RZL5_9HYPO</name>
<reference evidence="2 3" key="1">
    <citation type="submission" date="2018-06" db="EMBL/GenBank/DDBJ databases">
        <title>Fusarium incarnatum-equiseti species complex species 28.</title>
        <authorList>
            <person name="Gardiner D.M."/>
        </authorList>
    </citation>
    <scope>NUCLEOTIDE SEQUENCE [LARGE SCALE GENOMIC DNA]</scope>
    <source>
        <strain evidence="2 3">FIESC_28</strain>
    </source>
</reference>
<proteinExistence type="predicted"/>
<gene>
    <name evidence="2" type="ORF">FIESC28_04458</name>
</gene>
<protein>
    <submittedName>
        <fullName evidence="2">Uncharacterized protein</fullName>
    </submittedName>
</protein>
<accession>A0A366RZL5</accession>
<dbReference type="Proteomes" id="UP000253153">
    <property type="component" value="Unassembled WGS sequence"/>
</dbReference>
<dbReference type="EMBL" id="QKXC01000087">
    <property type="protein sequence ID" value="RBR22517.1"/>
    <property type="molecule type" value="Genomic_DNA"/>
</dbReference>
<sequence length="172" mass="19803">MATPGFSGGVPRENNAPEVFDGNLPQLVPDNVVENGAQDVAKVETASQVIESPAGESKPPLICESKQHFVLWRDGHSDTLPRFKHDRSKHLNNHRRNHDSNPDYVHSYIDIQRPMQRRDGRRRRNTKLPWSLQILVRIRILPTGTLYMHKSRRWKTFTSGDRGSRVSSSWFK</sequence>
<dbReference type="AlphaFoldDB" id="A0A366RZL5"/>
<evidence type="ECO:0000313" key="3">
    <source>
        <dbReference type="Proteomes" id="UP000253153"/>
    </source>
</evidence>
<feature type="region of interest" description="Disordered" evidence="1">
    <location>
        <begin position="1"/>
        <end position="26"/>
    </location>
</feature>
<evidence type="ECO:0000256" key="1">
    <source>
        <dbReference type="SAM" id="MobiDB-lite"/>
    </source>
</evidence>
<dbReference type="GeneID" id="41993901"/>
<keyword evidence="3" id="KW-1185">Reference proteome</keyword>
<evidence type="ECO:0000313" key="2">
    <source>
        <dbReference type="EMBL" id="RBR22517.1"/>
    </source>
</evidence>
<organism evidence="2 3">
    <name type="scientific">Fusarium coffeatum</name>
    <dbReference type="NCBI Taxonomy" id="231269"/>
    <lineage>
        <taxon>Eukaryota</taxon>
        <taxon>Fungi</taxon>
        <taxon>Dikarya</taxon>
        <taxon>Ascomycota</taxon>
        <taxon>Pezizomycotina</taxon>
        <taxon>Sordariomycetes</taxon>
        <taxon>Hypocreomycetidae</taxon>
        <taxon>Hypocreales</taxon>
        <taxon>Nectriaceae</taxon>
        <taxon>Fusarium</taxon>
        <taxon>Fusarium incarnatum-equiseti species complex</taxon>
    </lineage>
</organism>
<comment type="caution">
    <text evidence="2">The sequence shown here is derived from an EMBL/GenBank/DDBJ whole genome shotgun (WGS) entry which is preliminary data.</text>
</comment>
<dbReference type="OrthoDB" id="10488218at2759"/>